<dbReference type="EMBL" id="JAANYN010000002">
    <property type="protein sequence ID" value="NHE56410.1"/>
    <property type="molecule type" value="Genomic_DNA"/>
</dbReference>
<feature type="domain" description="PAC" evidence="3">
    <location>
        <begin position="249"/>
        <end position="300"/>
    </location>
</feature>
<dbReference type="PANTHER" id="PTHR43102">
    <property type="entry name" value="SLR1143 PROTEIN"/>
    <property type="match status" value="1"/>
</dbReference>
<dbReference type="SUPFAM" id="SSF47384">
    <property type="entry name" value="Homodimeric domain of signal transducing histidine kinase"/>
    <property type="match status" value="1"/>
</dbReference>
<comment type="caution">
    <text evidence="4">The sequence shown here is derived from an EMBL/GenBank/DDBJ whole genome shotgun (WGS) entry which is preliminary data.</text>
</comment>
<keyword evidence="5" id="KW-1185">Reference proteome</keyword>
<dbReference type="InterPro" id="IPR000700">
    <property type="entry name" value="PAS-assoc_C"/>
</dbReference>
<organism evidence="4 5">
    <name type="scientific">Cyclobacterium plantarum</name>
    <dbReference type="NCBI Taxonomy" id="2716263"/>
    <lineage>
        <taxon>Bacteria</taxon>
        <taxon>Pseudomonadati</taxon>
        <taxon>Bacteroidota</taxon>
        <taxon>Cytophagia</taxon>
        <taxon>Cytophagales</taxon>
        <taxon>Cyclobacteriaceae</taxon>
        <taxon>Cyclobacterium</taxon>
    </lineage>
</organism>
<protein>
    <recommendedName>
        <fullName evidence="2">histidine kinase</fullName>
        <ecNumber evidence="2">2.7.13.3</ecNumber>
    </recommendedName>
</protein>
<dbReference type="CDD" id="cd00130">
    <property type="entry name" value="PAS"/>
    <property type="match status" value="1"/>
</dbReference>
<sequence length="370" mass="42472">MEKERNRLSDLLNYRILDTPPEEELDDLAQLTSAVCDTPVSIISFIDEKRQWYKAKVGVEITEVDIKKSFCRYTLNNPHDLLIVEDPFADNRFCNNPNVTGKNGIKFYAAAPLVSKDENVIGTVCAIDFISKKISEKQKLALKIISKKVMQYLEIRKKLNDQELELDLSAKRLKKLTDLAPGAIFKFSADDSGNMEFIFLSDGINNLVKKISIDDIKKEPKLIIDIIHPEDKGLFIQSFQESFEKIIPLDIEYRIMASERSIMWHWLKANPEKKGNGVVVWYGTIQNITQKKKHLETLEQMLFDLSHVIRKPTANILGCIDALKKGDGSDKETKEMIALIQNQTNDLESFIRNLNSDYFNLKSALKKKWN</sequence>
<name>A0ABX0H4R1_9BACT</name>
<dbReference type="InterPro" id="IPR000014">
    <property type="entry name" value="PAS"/>
</dbReference>
<dbReference type="Pfam" id="PF08447">
    <property type="entry name" value="PAS_3"/>
    <property type="match status" value="1"/>
</dbReference>
<dbReference type="SUPFAM" id="SSF55785">
    <property type="entry name" value="PYP-like sensor domain (PAS domain)"/>
    <property type="match status" value="1"/>
</dbReference>
<dbReference type="Gene3D" id="3.30.450.20">
    <property type="entry name" value="PAS domain"/>
    <property type="match status" value="1"/>
</dbReference>
<evidence type="ECO:0000259" key="3">
    <source>
        <dbReference type="PROSITE" id="PS50113"/>
    </source>
</evidence>
<comment type="catalytic activity">
    <reaction evidence="1">
        <text>ATP + protein L-histidine = ADP + protein N-phospho-L-histidine.</text>
        <dbReference type="EC" id="2.7.13.3"/>
    </reaction>
</comment>
<dbReference type="Gene3D" id="3.30.450.40">
    <property type="match status" value="1"/>
</dbReference>
<gene>
    <name evidence="4" type="ORF">G9Q97_06240</name>
</gene>
<dbReference type="InterPro" id="IPR035965">
    <property type="entry name" value="PAS-like_dom_sf"/>
</dbReference>
<accession>A0ABX0H4R1</accession>
<dbReference type="InterPro" id="IPR013655">
    <property type="entry name" value="PAS_fold_3"/>
</dbReference>
<dbReference type="CDD" id="cd00082">
    <property type="entry name" value="HisKA"/>
    <property type="match status" value="1"/>
</dbReference>
<dbReference type="InterPro" id="IPR003661">
    <property type="entry name" value="HisK_dim/P_dom"/>
</dbReference>
<evidence type="ECO:0000256" key="1">
    <source>
        <dbReference type="ARBA" id="ARBA00000085"/>
    </source>
</evidence>
<dbReference type="SUPFAM" id="SSF55781">
    <property type="entry name" value="GAF domain-like"/>
    <property type="match status" value="1"/>
</dbReference>
<evidence type="ECO:0000313" key="4">
    <source>
        <dbReference type="EMBL" id="NHE56410.1"/>
    </source>
</evidence>
<dbReference type="Proteomes" id="UP000649799">
    <property type="component" value="Unassembled WGS sequence"/>
</dbReference>
<dbReference type="EC" id="2.7.13.3" evidence="2"/>
<dbReference type="PANTHER" id="PTHR43102:SF2">
    <property type="entry name" value="GAF DOMAIN-CONTAINING PROTEIN"/>
    <property type="match status" value="1"/>
</dbReference>
<evidence type="ECO:0000313" key="5">
    <source>
        <dbReference type="Proteomes" id="UP000649799"/>
    </source>
</evidence>
<dbReference type="InterPro" id="IPR003018">
    <property type="entry name" value="GAF"/>
</dbReference>
<dbReference type="Pfam" id="PF01590">
    <property type="entry name" value="GAF"/>
    <property type="match status" value="1"/>
</dbReference>
<proteinExistence type="predicted"/>
<dbReference type="RefSeq" id="WP_166144227.1">
    <property type="nucleotide sequence ID" value="NZ_JAANYN010000002.1"/>
</dbReference>
<dbReference type="PROSITE" id="PS50113">
    <property type="entry name" value="PAC"/>
    <property type="match status" value="1"/>
</dbReference>
<dbReference type="InterPro" id="IPR029016">
    <property type="entry name" value="GAF-like_dom_sf"/>
</dbReference>
<evidence type="ECO:0000256" key="2">
    <source>
        <dbReference type="ARBA" id="ARBA00012438"/>
    </source>
</evidence>
<dbReference type="InterPro" id="IPR036097">
    <property type="entry name" value="HisK_dim/P_sf"/>
</dbReference>
<dbReference type="Gene3D" id="1.10.287.130">
    <property type="match status" value="1"/>
</dbReference>
<reference evidence="4 5" key="1">
    <citation type="submission" date="2020-03" db="EMBL/GenBank/DDBJ databases">
        <title>Cyclobacterium plantarum sp. nov., a marine bacterium isolated from a coastal-marine wetland.</title>
        <authorList>
            <person name="Sanchez-Porro C."/>
            <person name="Ventosa A."/>
            <person name="Amoozegar M."/>
        </authorList>
    </citation>
    <scope>NUCLEOTIDE SEQUENCE [LARGE SCALE GENOMIC DNA]</scope>
    <source>
        <strain evidence="4 5">GBPx2</strain>
    </source>
</reference>